<evidence type="ECO:0000313" key="2">
    <source>
        <dbReference type="Proteomes" id="UP000485058"/>
    </source>
</evidence>
<proteinExistence type="predicted"/>
<keyword evidence="2" id="KW-1185">Reference proteome</keyword>
<evidence type="ECO:0000313" key="1">
    <source>
        <dbReference type="EMBL" id="GFH31007.1"/>
    </source>
</evidence>
<dbReference type="EMBL" id="BLLF01005288">
    <property type="protein sequence ID" value="GFH31007.1"/>
    <property type="molecule type" value="Genomic_DNA"/>
</dbReference>
<name>A0A6A0AGL4_HAELA</name>
<sequence length="84" mass="9264">MLPVAVGNGERLKQPRRNLVGSLVPLALVAGPHIFAHCLLHLGPIEVSLQAFQGAKRRGQRGCGKEYERKLLDRRHLVGRGGHR</sequence>
<organism evidence="1 2">
    <name type="scientific">Haematococcus lacustris</name>
    <name type="common">Green alga</name>
    <name type="synonym">Haematococcus pluvialis</name>
    <dbReference type="NCBI Taxonomy" id="44745"/>
    <lineage>
        <taxon>Eukaryota</taxon>
        <taxon>Viridiplantae</taxon>
        <taxon>Chlorophyta</taxon>
        <taxon>core chlorophytes</taxon>
        <taxon>Chlorophyceae</taxon>
        <taxon>CS clade</taxon>
        <taxon>Chlamydomonadales</taxon>
        <taxon>Haematococcaceae</taxon>
        <taxon>Haematococcus</taxon>
    </lineage>
</organism>
<reference evidence="1 2" key="1">
    <citation type="submission" date="2020-02" db="EMBL/GenBank/DDBJ databases">
        <title>Draft genome sequence of Haematococcus lacustris strain NIES-144.</title>
        <authorList>
            <person name="Morimoto D."/>
            <person name="Nakagawa S."/>
            <person name="Yoshida T."/>
            <person name="Sawayama S."/>
        </authorList>
    </citation>
    <scope>NUCLEOTIDE SEQUENCE [LARGE SCALE GENOMIC DNA]</scope>
    <source>
        <strain evidence="1 2">NIES-144</strain>
    </source>
</reference>
<dbReference type="AlphaFoldDB" id="A0A6A0AGL4"/>
<gene>
    <name evidence="1" type="ORF">HaLaN_29952</name>
</gene>
<comment type="caution">
    <text evidence="1">The sequence shown here is derived from an EMBL/GenBank/DDBJ whole genome shotgun (WGS) entry which is preliminary data.</text>
</comment>
<dbReference type="Proteomes" id="UP000485058">
    <property type="component" value="Unassembled WGS sequence"/>
</dbReference>
<protein>
    <submittedName>
        <fullName evidence="1">Uncharacterized protein</fullName>
    </submittedName>
</protein>
<accession>A0A6A0AGL4</accession>